<dbReference type="Proteomes" id="UP000807825">
    <property type="component" value="Unassembled WGS sequence"/>
</dbReference>
<evidence type="ECO:0000256" key="3">
    <source>
        <dbReference type="ARBA" id="ARBA00023002"/>
    </source>
</evidence>
<comment type="caution">
    <text evidence="4">The sequence shown here is derived from an EMBL/GenBank/DDBJ whole genome shotgun (WGS) entry which is preliminary data.</text>
</comment>
<dbReference type="InterPro" id="IPR051349">
    <property type="entry name" value="Hydrogenase_assoc-protein"/>
</dbReference>
<dbReference type="PANTHER" id="PTHR42845">
    <property type="entry name" value="COENZYME F420-REDUCING HYDROGENASE, GAMMA SUBUNIT"/>
    <property type="match status" value="1"/>
</dbReference>
<evidence type="ECO:0008006" key="6">
    <source>
        <dbReference type="Google" id="ProtNLM"/>
    </source>
</evidence>
<dbReference type="InterPro" id="IPR037024">
    <property type="entry name" value="NiFe_Hase_small_N_sf"/>
</dbReference>
<dbReference type="EMBL" id="JACRDE010000390">
    <property type="protein sequence ID" value="MBI5250788.1"/>
    <property type="molecule type" value="Genomic_DNA"/>
</dbReference>
<evidence type="ECO:0000256" key="2">
    <source>
        <dbReference type="ARBA" id="ARBA00022764"/>
    </source>
</evidence>
<name>A0A9D6V4W9_9BACT</name>
<reference evidence="4" key="1">
    <citation type="submission" date="2020-07" db="EMBL/GenBank/DDBJ databases">
        <title>Huge and variable diversity of episymbiotic CPR bacteria and DPANN archaea in groundwater ecosystems.</title>
        <authorList>
            <person name="He C.Y."/>
            <person name="Keren R."/>
            <person name="Whittaker M."/>
            <person name="Farag I.F."/>
            <person name="Doudna J."/>
            <person name="Cate J.H.D."/>
            <person name="Banfield J.F."/>
        </authorList>
    </citation>
    <scope>NUCLEOTIDE SEQUENCE</scope>
    <source>
        <strain evidence="4">NC_groundwater_1664_Pr3_B-0.1um_52_9</strain>
    </source>
</reference>
<dbReference type="AlphaFoldDB" id="A0A9D6V4W9"/>
<evidence type="ECO:0000313" key="4">
    <source>
        <dbReference type="EMBL" id="MBI5250788.1"/>
    </source>
</evidence>
<dbReference type="PANTHER" id="PTHR42845:SF2">
    <property type="entry name" value="F420-NON-REDUCING HYDROGENASE VHU SUBUNIT G"/>
    <property type="match status" value="1"/>
</dbReference>
<sequence>AFGGLPGLINLAPETLDASKDTQEDPGLPNTEAVISALSGAVTVDYFLPGCPPTQGLLWAALQSLLCEGEAPSRISFAISRLPEAMGLSVSSGLLPPSGSVFGGEKAVCASCSRVKEEKKFSAFQRAYQINPDSGRCLLEQGLICQGLATREGCGGVCTAVGVGCRGCFGKPEAVFDPGGKMVSAISSTFDSADASEIEEISSKFVDLSGTFYRYTLPAQCALMSASVEE</sequence>
<proteinExistence type="predicted"/>
<gene>
    <name evidence="4" type="ORF">HY912_14955</name>
</gene>
<protein>
    <recommendedName>
        <fullName evidence="6">NADH:ubiquinone oxidoreductase-like 20kDa subunit domain-containing protein</fullName>
    </recommendedName>
</protein>
<keyword evidence="2" id="KW-0574">Periplasm</keyword>
<accession>A0A9D6V4W9</accession>
<feature type="non-terminal residue" evidence="4">
    <location>
        <position position="1"/>
    </location>
</feature>
<dbReference type="Gene3D" id="3.40.50.700">
    <property type="entry name" value="NADH:ubiquinone oxidoreductase-like, 20kDa subunit"/>
    <property type="match status" value="1"/>
</dbReference>
<evidence type="ECO:0000256" key="1">
    <source>
        <dbReference type="ARBA" id="ARBA00004418"/>
    </source>
</evidence>
<organism evidence="4 5">
    <name type="scientific">Desulfomonile tiedjei</name>
    <dbReference type="NCBI Taxonomy" id="2358"/>
    <lineage>
        <taxon>Bacteria</taxon>
        <taxon>Pseudomonadati</taxon>
        <taxon>Thermodesulfobacteriota</taxon>
        <taxon>Desulfomonilia</taxon>
        <taxon>Desulfomonilales</taxon>
        <taxon>Desulfomonilaceae</taxon>
        <taxon>Desulfomonile</taxon>
    </lineage>
</organism>
<keyword evidence="3" id="KW-0560">Oxidoreductase</keyword>
<dbReference type="SUPFAM" id="SSF56770">
    <property type="entry name" value="HydA/Nqo6-like"/>
    <property type="match status" value="1"/>
</dbReference>
<evidence type="ECO:0000313" key="5">
    <source>
        <dbReference type="Proteomes" id="UP000807825"/>
    </source>
</evidence>
<dbReference type="GO" id="GO:0016491">
    <property type="term" value="F:oxidoreductase activity"/>
    <property type="evidence" value="ECO:0007669"/>
    <property type="project" value="UniProtKB-KW"/>
</dbReference>
<comment type="subcellular location">
    <subcellularLocation>
        <location evidence="1">Periplasm</location>
    </subcellularLocation>
</comment>
<dbReference type="GO" id="GO:0042597">
    <property type="term" value="C:periplasmic space"/>
    <property type="evidence" value="ECO:0007669"/>
    <property type="project" value="UniProtKB-SubCell"/>
</dbReference>